<feature type="compositionally biased region" description="Basic and acidic residues" evidence="1">
    <location>
        <begin position="1"/>
        <end position="17"/>
    </location>
</feature>
<name>A0A6J7FGT6_9ZZZZ</name>
<accession>A0A6J7FGT6</accession>
<evidence type="ECO:0000313" key="2">
    <source>
        <dbReference type="EMBL" id="CAB4893038.1"/>
    </source>
</evidence>
<feature type="region of interest" description="Disordered" evidence="1">
    <location>
        <begin position="1"/>
        <end position="20"/>
    </location>
</feature>
<gene>
    <name evidence="2" type="ORF">UFOPK3472_02026</name>
</gene>
<reference evidence="2" key="1">
    <citation type="submission" date="2020-05" db="EMBL/GenBank/DDBJ databases">
        <authorList>
            <person name="Chiriac C."/>
            <person name="Salcher M."/>
            <person name="Ghai R."/>
            <person name="Kavagutti S V."/>
        </authorList>
    </citation>
    <scope>NUCLEOTIDE SEQUENCE</scope>
</reference>
<evidence type="ECO:0000256" key="1">
    <source>
        <dbReference type="SAM" id="MobiDB-lite"/>
    </source>
</evidence>
<organism evidence="2">
    <name type="scientific">freshwater metagenome</name>
    <dbReference type="NCBI Taxonomy" id="449393"/>
    <lineage>
        <taxon>unclassified sequences</taxon>
        <taxon>metagenomes</taxon>
        <taxon>ecological metagenomes</taxon>
    </lineage>
</organism>
<dbReference type="AlphaFoldDB" id="A0A6J7FGT6"/>
<protein>
    <submittedName>
        <fullName evidence="2">Unannotated protein</fullName>
    </submittedName>
</protein>
<proteinExistence type="predicted"/>
<sequence>MLLERADGTVEGPVEHRSRGRPVAVVHRAGRNHGLVEETECRESAADLGDGGSGIAVTELLHPGKTLSIVLTVNTHFDALMCRRKHRHIR</sequence>
<dbReference type="EMBL" id="CAFBLX010000134">
    <property type="protein sequence ID" value="CAB4893038.1"/>
    <property type="molecule type" value="Genomic_DNA"/>
</dbReference>